<dbReference type="EMBL" id="AMGX01000036">
    <property type="protein sequence ID" value="EXJ56251.1"/>
    <property type="molecule type" value="Genomic_DNA"/>
</dbReference>
<dbReference type="PRINTS" id="PR00411">
    <property type="entry name" value="PNDRDTASEI"/>
</dbReference>
<name>W9VVL2_9EURO</name>
<comment type="caution">
    <text evidence="5">The sequence shown here is derived from an EMBL/GenBank/DDBJ whole genome shotgun (WGS) entry which is preliminary data.</text>
</comment>
<evidence type="ECO:0008006" key="7">
    <source>
        <dbReference type="Google" id="ProtNLM"/>
    </source>
</evidence>
<dbReference type="Proteomes" id="UP000019471">
    <property type="component" value="Unassembled WGS sequence"/>
</dbReference>
<dbReference type="Gene3D" id="3.50.50.60">
    <property type="entry name" value="FAD/NAD(P)-binding domain"/>
    <property type="match status" value="2"/>
</dbReference>
<evidence type="ECO:0000256" key="2">
    <source>
        <dbReference type="ARBA" id="ARBA00022827"/>
    </source>
</evidence>
<evidence type="ECO:0000256" key="3">
    <source>
        <dbReference type="ARBA" id="ARBA00022857"/>
    </source>
</evidence>
<organism evidence="5 6">
    <name type="scientific">Cladophialophora psammophila CBS 110553</name>
    <dbReference type="NCBI Taxonomy" id="1182543"/>
    <lineage>
        <taxon>Eukaryota</taxon>
        <taxon>Fungi</taxon>
        <taxon>Dikarya</taxon>
        <taxon>Ascomycota</taxon>
        <taxon>Pezizomycotina</taxon>
        <taxon>Eurotiomycetes</taxon>
        <taxon>Chaetothyriomycetidae</taxon>
        <taxon>Chaetothyriales</taxon>
        <taxon>Herpotrichiellaceae</taxon>
        <taxon>Cladophialophora</taxon>
    </lineage>
</organism>
<keyword evidence="4" id="KW-0560">Oxidoreductase</keyword>
<dbReference type="eggNOG" id="KOG1399">
    <property type="taxonomic scope" value="Eukaryota"/>
</dbReference>
<dbReference type="GO" id="GO:0004499">
    <property type="term" value="F:N,N-dimethylaniline monooxygenase activity"/>
    <property type="evidence" value="ECO:0007669"/>
    <property type="project" value="InterPro"/>
</dbReference>
<keyword evidence="2" id="KW-0274">FAD</keyword>
<dbReference type="SUPFAM" id="SSF51905">
    <property type="entry name" value="FAD/NAD(P)-binding domain"/>
    <property type="match status" value="2"/>
</dbReference>
<dbReference type="InterPro" id="IPR036188">
    <property type="entry name" value="FAD/NAD-bd_sf"/>
</dbReference>
<keyword evidence="6" id="KW-1185">Reference proteome</keyword>
<dbReference type="GO" id="GO:0050661">
    <property type="term" value="F:NADP binding"/>
    <property type="evidence" value="ECO:0007669"/>
    <property type="project" value="InterPro"/>
</dbReference>
<dbReference type="PANTHER" id="PTHR43098">
    <property type="entry name" value="L-ORNITHINE N(5)-MONOOXYGENASE-RELATED"/>
    <property type="match status" value="1"/>
</dbReference>
<reference evidence="5 6" key="1">
    <citation type="submission" date="2013-03" db="EMBL/GenBank/DDBJ databases">
        <title>The Genome Sequence of Cladophialophora psammophila CBS 110553.</title>
        <authorList>
            <consortium name="The Broad Institute Genomics Platform"/>
            <person name="Cuomo C."/>
            <person name="de Hoog S."/>
            <person name="Gorbushina A."/>
            <person name="Walker B."/>
            <person name="Young S.K."/>
            <person name="Zeng Q."/>
            <person name="Gargeya S."/>
            <person name="Fitzgerald M."/>
            <person name="Haas B."/>
            <person name="Abouelleil A."/>
            <person name="Allen A.W."/>
            <person name="Alvarado L."/>
            <person name="Arachchi H.M."/>
            <person name="Berlin A.M."/>
            <person name="Chapman S.B."/>
            <person name="Gainer-Dewar J."/>
            <person name="Goldberg J."/>
            <person name="Griggs A."/>
            <person name="Gujja S."/>
            <person name="Hansen M."/>
            <person name="Howarth C."/>
            <person name="Imamovic A."/>
            <person name="Ireland A."/>
            <person name="Larimer J."/>
            <person name="McCowan C."/>
            <person name="Murphy C."/>
            <person name="Pearson M."/>
            <person name="Poon T.W."/>
            <person name="Priest M."/>
            <person name="Roberts A."/>
            <person name="Saif S."/>
            <person name="Shea T."/>
            <person name="Sisk P."/>
            <person name="Sykes S."/>
            <person name="Wortman J."/>
            <person name="Nusbaum C."/>
            <person name="Birren B."/>
        </authorList>
    </citation>
    <scope>NUCLEOTIDE SEQUENCE [LARGE SCALE GENOMIC DNA]</scope>
    <source>
        <strain evidence="5 6">CBS 110553</strain>
    </source>
</reference>
<dbReference type="InterPro" id="IPR020946">
    <property type="entry name" value="Flavin_mOase-like"/>
</dbReference>
<dbReference type="RefSeq" id="XP_007751466.1">
    <property type="nucleotide sequence ID" value="XM_007753276.1"/>
</dbReference>
<evidence type="ECO:0000256" key="1">
    <source>
        <dbReference type="ARBA" id="ARBA00022630"/>
    </source>
</evidence>
<dbReference type="InterPro" id="IPR050775">
    <property type="entry name" value="FAD-binding_Monooxygenases"/>
</dbReference>
<dbReference type="Pfam" id="PF00743">
    <property type="entry name" value="FMO-like"/>
    <property type="match status" value="1"/>
</dbReference>
<gene>
    <name evidence="5" type="ORF">A1O5_12707</name>
</gene>
<dbReference type="AlphaFoldDB" id="W9VVL2"/>
<accession>W9VVL2</accession>
<dbReference type="PANTHER" id="PTHR43098:SF5">
    <property type="entry name" value="DUAL-FUNCTIONAL MONOOXYGENASE_METHYLTRANSFERASE PSOF"/>
    <property type="match status" value="1"/>
</dbReference>
<sequence length="579" mass="65372">MSTIPSTKQVNGQVNGNLNSTASPEFDVIIVGAGLSGCYSLIKMLQLGLRVKCLEAGTGVGGTWYWNRYPGCRFDSESYTYGFSFSPELLNEWNWTEHFAPQQETERYINFMADKFNIRPHIQFSSRVESAHFNESDRTWVLTTDNNESFISRFFITCIGPLSAFTLPKYPGLDDFEGRSCHTARWPKGGIDYAGKRVAVIGTGATGVQTIQEVSKTASHLTVFQRRPNWCAPLHNSKITSEEMQKIKKGYPELFEHCRGSFGGFIHRASPLSAPEVTPEEREKFWQGLYDSPGFGIWMGNYKDVLVDQTANGLLNEFIAKKIRERVKNQETAEKLIPKDHGFGTRRVPLETKYYEVYNQDNVDLVDLKETPIDRITQRGILTADNKDREFDVIIYATGFDPVMGAFDRIDIRGLNGRRLKETWNGGPKTYLGLTVEGYPNMMMVMGPHCALGNIPLSIQSSVEWIAELVRYAHDNNIDYIEPKSESVENWTNIVREIAKGLLSNEVEARRMRSGDSFGTLTANLSVKSANGRLSSTKPKSSFNIPTSRCLSEIVLYLIGAFFPNSSNLFFLRFEMLLP</sequence>
<proteinExistence type="predicted"/>
<evidence type="ECO:0000313" key="6">
    <source>
        <dbReference type="Proteomes" id="UP000019471"/>
    </source>
</evidence>
<dbReference type="GO" id="GO:0050660">
    <property type="term" value="F:flavin adenine dinucleotide binding"/>
    <property type="evidence" value="ECO:0007669"/>
    <property type="project" value="InterPro"/>
</dbReference>
<dbReference type="HOGENOM" id="CLU_006937_8_1_1"/>
<evidence type="ECO:0000313" key="5">
    <source>
        <dbReference type="EMBL" id="EXJ56251.1"/>
    </source>
</evidence>
<dbReference type="GeneID" id="19197393"/>
<keyword evidence="1" id="KW-0285">Flavoprotein</keyword>
<keyword evidence="3" id="KW-0521">NADP</keyword>
<dbReference type="OrthoDB" id="66881at2759"/>
<evidence type="ECO:0000256" key="4">
    <source>
        <dbReference type="ARBA" id="ARBA00023002"/>
    </source>
</evidence>
<protein>
    <recommendedName>
        <fullName evidence="7">Cyclohexanone monooxygenase</fullName>
    </recommendedName>
</protein>